<accession>A0A2T3AZI6</accession>
<organism evidence="2 3">
    <name type="scientific">Amorphotheca resinae ATCC 22711</name>
    <dbReference type="NCBI Taxonomy" id="857342"/>
    <lineage>
        <taxon>Eukaryota</taxon>
        <taxon>Fungi</taxon>
        <taxon>Dikarya</taxon>
        <taxon>Ascomycota</taxon>
        <taxon>Pezizomycotina</taxon>
        <taxon>Leotiomycetes</taxon>
        <taxon>Helotiales</taxon>
        <taxon>Amorphothecaceae</taxon>
        <taxon>Amorphotheca</taxon>
    </lineage>
</organism>
<feature type="compositionally biased region" description="Pro residues" evidence="1">
    <location>
        <begin position="41"/>
        <end position="66"/>
    </location>
</feature>
<dbReference type="GeneID" id="36573182"/>
<dbReference type="InParanoid" id="A0A2T3AZI6"/>
<dbReference type="RefSeq" id="XP_024720085.1">
    <property type="nucleotide sequence ID" value="XM_024865101.1"/>
</dbReference>
<feature type="region of interest" description="Disordered" evidence="1">
    <location>
        <begin position="38"/>
        <end position="66"/>
    </location>
</feature>
<proteinExistence type="predicted"/>
<name>A0A2T3AZI6_AMORE</name>
<dbReference type="AlphaFoldDB" id="A0A2T3AZI6"/>
<evidence type="ECO:0000256" key="1">
    <source>
        <dbReference type="SAM" id="MobiDB-lite"/>
    </source>
</evidence>
<evidence type="ECO:0000313" key="3">
    <source>
        <dbReference type="Proteomes" id="UP000241818"/>
    </source>
</evidence>
<dbReference type="Proteomes" id="UP000241818">
    <property type="component" value="Unassembled WGS sequence"/>
</dbReference>
<evidence type="ECO:0000313" key="2">
    <source>
        <dbReference type="EMBL" id="PSS16577.1"/>
    </source>
</evidence>
<dbReference type="EMBL" id="KZ679012">
    <property type="protein sequence ID" value="PSS16577.1"/>
    <property type="molecule type" value="Genomic_DNA"/>
</dbReference>
<gene>
    <name evidence="2" type="ORF">M430DRAFT_245950</name>
</gene>
<reference evidence="2 3" key="1">
    <citation type="journal article" date="2018" name="New Phytol.">
        <title>Comparative genomics and transcriptomics depict ericoid mycorrhizal fungi as versatile saprotrophs and plant mutualists.</title>
        <authorList>
            <person name="Martino E."/>
            <person name="Morin E."/>
            <person name="Grelet G.A."/>
            <person name="Kuo A."/>
            <person name="Kohler A."/>
            <person name="Daghino S."/>
            <person name="Barry K.W."/>
            <person name="Cichocki N."/>
            <person name="Clum A."/>
            <person name="Dockter R.B."/>
            <person name="Hainaut M."/>
            <person name="Kuo R.C."/>
            <person name="LaButti K."/>
            <person name="Lindahl B.D."/>
            <person name="Lindquist E.A."/>
            <person name="Lipzen A."/>
            <person name="Khouja H.R."/>
            <person name="Magnuson J."/>
            <person name="Murat C."/>
            <person name="Ohm R.A."/>
            <person name="Singer S.W."/>
            <person name="Spatafora J.W."/>
            <person name="Wang M."/>
            <person name="Veneault-Fourrey C."/>
            <person name="Henrissat B."/>
            <person name="Grigoriev I.V."/>
            <person name="Martin F.M."/>
            <person name="Perotto S."/>
        </authorList>
    </citation>
    <scope>NUCLEOTIDE SEQUENCE [LARGE SCALE GENOMIC DNA]</scope>
    <source>
        <strain evidence="2 3">ATCC 22711</strain>
    </source>
</reference>
<protein>
    <submittedName>
        <fullName evidence="2">Uncharacterized protein</fullName>
    </submittedName>
</protein>
<keyword evidence="3" id="KW-1185">Reference proteome</keyword>
<sequence length="66" mass="7333">MSVLWGRIPTSNESFIPSRPILLFSNLINRALSFLPLAPSTHPPPTHPQAPPTLPRTHTPPPIRHL</sequence>